<sequence length="109" mass="11831">MRQTETVEIKVEYQWKPSVCHSCKVFGPKEGYCSQKGAYQSSQTKPDMNTNTSRDKGKVIITPMRGVGGSIGVPQFRKIIPQVGNTVASSSSADRSVTNQSSNGSQDDT</sequence>
<dbReference type="Proteomes" id="UP001642360">
    <property type="component" value="Unassembled WGS sequence"/>
</dbReference>
<feature type="compositionally biased region" description="Polar residues" evidence="1">
    <location>
        <begin position="37"/>
        <end position="52"/>
    </location>
</feature>
<feature type="region of interest" description="Disordered" evidence="1">
    <location>
        <begin position="36"/>
        <end position="56"/>
    </location>
</feature>
<evidence type="ECO:0000313" key="3">
    <source>
        <dbReference type="Proteomes" id="UP001642360"/>
    </source>
</evidence>
<evidence type="ECO:0000256" key="1">
    <source>
        <dbReference type="SAM" id="MobiDB-lite"/>
    </source>
</evidence>
<accession>A0ABC8SEF2</accession>
<feature type="region of interest" description="Disordered" evidence="1">
    <location>
        <begin position="85"/>
        <end position="109"/>
    </location>
</feature>
<dbReference type="EMBL" id="CAUOFW020002391">
    <property type="protein sequence ID" value="CAK9153418.1"/>
    <property type="molecule type" value="Genomic_DNA"/>
</dbReference>
<protein>
    <submittedName>
        <fullName evidence="2">Uncharacterized protein</fullName>
    </submittedName>
</protein>
<reference evidence="2 3" key="1">
    <citation type="submission" date="2024-02" db="EMBL/GenBank/DDBJ databases">
        <authorList>
            <person name="Vignale AGUSTIN F."/>
            <person name="Sosa J E."/>
            <person name="Modenutti C."/>
        </authorList>
    </citation>
    <scope>NUCLEOTIDE SEQUENCE [LARGE SCALE GENOMIC DNA]</scope>
</reference>
<evidence type="ECO:0000313" key="2">
    <source>
        <dbReference type="EMBL" id="CAK9153418.1"/>
    </source>
</evidence>
<proteinExistence type="predicted"/>
<organism evidence="2 3">
    <name type="scientific">Ilex paraguariensis</name>
    <name type="common">yerba mate</name>
    <dbReference type="NCBI Taxonomy" id="185542"/>
    <lineage>
        <taxon>Eukaryota</taxon>
        <taxon>Viridiplantae</taxon>
        <taxon>Streptophyta</taxon>
        <taxon>Embryophyta</taxon>
        <taxon>Tracheophyta</taxon>
        <taxon>Spermatophyta</taxon>
        <taxon>Magnoliopsida</taxon>
        <taxon>eudicotyledons</taxon>
        <taxon>Gunneridae</taxon>
        <taxon>Pentapetalae</taxon>
        <taxon>asterids</taxon>
        <taxon>campanulids</taxon>
        <taxon>Aquifoliales</taxon>
        <taxon>Aquifoliaceae</taxon>
        <taxon>Ilex</taxon>
    </lineage>
</organism>
<comment type="caution">
    <text evidence="2">The sequence shown here is derived from an EMBL/GenBank/DDBJ whole genome shotgun (WGS) entry which is preliminary data.</text>
</comment>
<keyword evidence="3" id="KW-1185">Reference proteome</keyword>
<gene>
    <name evidence="2" type="ORF">ILEXP_LOCUS21685</name>
</gene>
<dbReference type="AlphaFoldDB" id="A0ABC8SEF2"/>
<name>A0ABC8SEF2_9AQUA</name>